<accession>A0AA35TWH8</accession>
<feature type="compositionally biased region" description="Polar residues" evidence="8">
    <location>
        <begin position="288"/>
        <end position="304"/>
    </location>
</feature>
<comment type="subcellular location">
    <subcellularLocation>
        <location evidence="1">Nucleus</location>
        <location evidence="1">Nucleolus</location>
    </subcellularLocation>
</comment>
<dbReference type="EMBL" id="CASHTH010004301">
    <property type="protein sequence ID" value="CAI8055770.1"/>
    <property type="molecule type" value="Genomic_DNA"/>
</dbReference>
<evidence type="ECO:0000313" key="9">
    <source>
        <dbReference type="EMBL" id="CAI8055770.1"/>
    </source>
</evidence>
<dbReference type="AlphaFoldDB" id="A0AA35TWH8"/>
<keyword evidence="3" id="KW-0479">Metal-binding</keyword>
<feature type="compositionally biased region" description="Acidic residues" evidence="8">
    <location>
        <begin position="276"/>
        <end position="286"/>
    </location>
</feature>
<evidence type="ECO:0000256" key="8">
    <source>
        <dbReference type="SAM" id="MobiDB-lite"/>
    </source>
</evidence>
<evidence type="ECO:0000256" key="2">
    <source>
        <dbReference type="ARBA" id="ARBA00007212"/>
    </source>
</evidence>
<keyword evidence="7" id="KW-0539">Nucleus</keyword>
<feature type="region of interest" description="Disordered" evidence="8">
    <location>
        <begin position="1"/>
        <end position="26"/>
    </location>
</feature>
<sequence length="304" mass="33785">MPKKKTGARKKAEKQKQRQKEIKAASESRSIVMAPCNTLMECDKCKRRQKTRAFCYFCQSVQKLPMCAHCGKTKCFAKTGDCVVRHGGNFVTGMAMVGAICDFCEAWVCHGKRCLNTHACTCPLGPAVCVECERDVWSHGGRVFKCSFCDNFLCEDDQFEHQASCQKMESEDLKCASCNRHGQHTCLRCKVCFCDDHVKRKGVKYVKGEPIGCPKCGHPTKETKELSMSTKAYSYGKLGTTADYDSDEATGYSNESTPYYYGYGGEESPAISSSGAEDEEDSETEDAQQTFENCTISHDSPQDS</sequence>
<name>A0AA35TWH8_GEOBA</name>
<dbReference type="PANTHER" id="PTHR13214:SF1">
    <property type="entry name" value="ZINC FINGER PROTEIN 330"/>
    <property type="match status" value="1"/>
</dbReference>
<evidence type="ECO:0000256" key="7">
    <source>
        <dbReference type="ARBA" id="ARBA00023242"/>
    </source>
</evidence>
<feature type="region of interest" description="Disordered" evidence="8">
    <location>
        <begin position="244"/>
        <end position="304"/>
    </location>
</feature>
<evidence type="ECO:0000256" key="4">
    <source>
        <dbReference type="ARBA" id="ARBA00022737"/>
    </source>
</evidence>
<keyword evidence="5" id="KW-0863">Zinc-finger</keyword>
<keyword evidence="4" id="KW-0677">Repeat</keyword>
<feature type="compositionally biased region" description="Basic and acidic residues" evidence="8">
    <location>
        <begin position="14"/>
        <end position="26"/>
    </location>
</feature>
<proteinExistence type="inferred from homology"/>
<dbReference type="Proteomes" id="UP001174909">
    <property type="component" value="Unassembled WGS sequence"/>
</dbReference>
<dbReference type="GO" id="GO:0005730">
    <property type="term" value="C:nucleolus"/>
    <property type="evidence" value="ECO:0007669"/>
    <property type="project" value="UniProtKB-SubCell"/>
</dbReference>
<evidence type="ECO:0000256" key="1">
    <source>
        <dbReference type="ARBA" id="ARBA00004604"/>
    </source>
</evidence>
<dbReference type="PANTHER" id="PTHR13214">
    <property type="entry name" value="ZINC FINGER PROTEIN 330"/>
    <property type="match status" value="1"/>
</dbReference>
<feature type="compositionally biased region" description="Basic residues" evidence="8">
    <location>
        <begin position="1"/>
        <end position="13"/>
    </location>
</feature>
<dbReference type="Pfam" id="PF06524">
    <property type="entry name" value="NOA36"/>
    <property type="match status" value="1"/>
</dbReference>
<evidence type="ECO:0000256" key="5">
    <source>
        <dbReference type="ARBA" id="ARBA00022771"/>
    </source>
</evidence>
<evidence type="ECO:0000256" key="6">
    <source>
        <dbReference type="ARBA" id="ARBA00022833"/>
    </source>
</evidence>
<reference evidence="9" key="1">
    <citation type="submission" date="2023-03" db="EMBL/GenBank/DDBJ databases">
        <authorList>
            <person name="Steffen K."/>
            <person name="Cardenas P."/>
        </authorList>
    </citation>
    <scope>NUCLEOTIDE SEQUENCE</scope>
</reference>
<dbReference type="InterPro" id="IPR010531">
    <property type="entry name" value="NOA36"/>
</dbReference>
<dbReference type="GO" id="GO:0008270">
    <property type="term" value="F:zinc ion binding"/>
    <property type="evidence" value="ECO:0007669"/>
    <property type="project" value="UniProtKB-KW"/>
</dbReference>
<gene>
    <name evidence="9" type="ORF">GBAR_LOCUS30413</name>
</gene>
<evidence type="ECO:0000256" key="3">
    <source>
        <dbReference type="ARBA" id="ARBA00022723"/>
    </source>
</evidence>
<comment type="similarity">
    <text evidence="2">Belongs to the NOA36 family.</text>
</comment>
<organism evidence="9 10">
    <name type="scientific">Geodia barretti</name>
    <name type="common">Barrett's horny sponge</name>
    <dbReference type="NCBI Taxonomy" id="519541"/>
    <lineage>
        <taxon>Eukaryota</taxon>
        <taxon>Metazoa</taxon>
        <taxon>Porifera</taxon>
        <taxon>Demospongiae</taxon>
        <taxon>Heteroscleromorpha</taxon>
        <taxon>Tetractinellida</taxon>
        <taxon>Astrophorina</taxon>
        <taxon>Geodiidae</taxon>
        <taxon>Geodia</taxon>
    </lineage>
</organism>
<protein>
    <submittedName>
        <fullName evidence="9">Zinc finger protein 330</fullName>
    </submittedName>
</protein>
<comment type="caution">
    <text evidence="9">The sequence shown here is derived from an EMBL/GenBank/DDBJ whole genome shotgun (WGS) entry which is preliminary data.</text>
</comment>
<evidence type="ECO:0000313" key="10">
    <source>
        <dbReference type="Proteomes" id="UP001174909"/>
    </source>
</evidence>
<keyword evidence="10" id="KW-1185">Reference proteome</keyword>
<keyword evidence="6" id="KW-0862">Zinc</keyword>